<dbReference type="Gene3D" id="1.10.238.10">
    <property type="entry name" value="EF-hand"/>
    <property type="match status" value="1"/>
</dbReference>
<proteinExistence type="inferred from homology"/>
<dbReference type="InterPro" id="IPR018247">
    <property type="entry name" value="EF_Hand_1_Ca_BS"/>
</dbReference>
<dbReference type="InterPro" id="IPR023408">
    <property type="entry name" value="MscS_beta-dom_sf"/>
</dbReference>
<dbReference type="PROSITE" id="PS00018">
    <property type="entry name" value="EF_HAND_1"/>
    <property type="match status" value="1"/>
</dbReference>
<dbReference type="PANTHER" id="PTHR31323">
    <property type="entry name" value="MECHANOSENSITIVE ION CHANNEL PROTEIN MSY2"/>
    <property type="match status" value="1"/>
</dbReference>
<comment type="subcellular location">
    <subcellularLocation>
        <location evidence="1">Membrane</location>
    </subcellularLocation>
</comment>
<feature type="compositionally biased region" description="Polar residues" evidence="12">
    <location>
        <begin position="991"/>
        <end position="1018"/>
    </location>
</feature>
<feature type="transmembrane region" description="Helical" evidence="13">
    <location>
        <begin position="642"/>
        <end position="664"/>
    </location>
</feature>
<evidence type="ECO:0000256" key="8">
    <source>
        <dbReference type="ARBA" id="ARBA00022989"/>
    </source>
</evidence>
<feature type="transmembrane region" description="Helical" evidence="13">
    <location>
        <begin position="386"/>
        <end position="404"/>
    </location>
</feature>
<comment type="catalytic activity">
    <reaction evidence="11">
        <text>Ca(2+)(in) = Ca(2+)(out)</text>
        <dbReference type="Rhea" id="RHEA:29671"/>
        <dbReference type="ChEBI" id="CHEBI:29108"/>
    </reaction>
</comment>
<feature type="region of interest" description="Disordered" evidence="12">
    <location>
        <begin position="197"/>
        <end position="219"/>
    </location>
</feature>
<evidence type="ECO:0000256" key="10">
    <source>
        <dbReference type="ARBA" id="ARBA00023303"/>
    </source>
</evidence>
<evidence type="ECO:0000256" key="13">
    <source>
        <dbReference type="SAM" id="Phobius"/>
    </source>
</evidence>
<evidence type="ECO:0000256" key="12">
    <source>
        <dbReference type="SAM" id="MobiDB-lite"/>
    </source>
</evidence>
<feature type="domain" description="EF-hand" evidence="14">
    <location>
        <begin position="586"/>
        <end position="621"/>
    </location>
</feature>
<feature type="compositionally biased region" description="Polar residues" evidence="12">
    <location>
        <begin position="967"/>
        <end position="982"/>
    </location>
</feature>
<accession>A0A9P4P334</accession>
<keyword evidence="10" id="KW-0407">Ion channel</keyword>
<gene>
    <name evidence="15" type="ORF">P171DRAFT_526975</name>
</gene>
<dbReference type="PROSITE" id="PS50222">
    <property type="entry name" value="EF_HAND_2"/>
    <property type="match status" value="1"/>
</dbReference>
<dbReference type="Proteomes" id="UP000799764">
    <property type="component" value="Unassembled WGS sequence"/>
</dbReference>
<feature type="transmembrane region" description="Helical" evidence="13">
    <location>
        <begin position="20"/>
        <end position="40"/>
    </location>
</feature>
<sequence>MKRDQNDFEMGKVTMSVNGSSSVTVVVTSVLVLQGFVYRIHPSWEVRGRALQLMASRPGSSNRHAPTPASDPYTWVWHLAVSTPDLSRTKNSRDVIAAPVGRIANANVGKVDNHHTPWTPVMTTPVERPEPTYEMDSSTYLPTHTPAAPPHVQRSSDDDGTFVGEDLSQNNSSPGPAPFPQLDTGVGRARAGSHLTVDTVHLGPPGSLQSPSQSREQASRLNDELAMLQIERQVSNAVEDLEKGLSTSRSMRRTRSRREEPEDEFDVATNPLHERAALYKPPENPSTNVSRFFKKVHNSSWVVRYFTYITPLVLIILIPLLLGALLFKNASVGGVKMSWFCIWLMIIWLSLWAGRSIAKCLPWPIGLISSLFTNNDKKWRDMGKQLELPATLFFWFLAIEISFLPTMKHHHLNGNPSTKNWEVILNKILISLLVGMTLNFIEKIIIQLIAISFHLRTYADRIELNKFQIGSLAKLYKYSKEKIAMEDSEFEAKTGMVSGARTPGQYMKEAQKNTKEAFNRFGDIAGKVAGDFTGREVTGSGHPNQVVLALLSSTSGSQVLARRLYRTFARPETETVHQDDLKFAFENNDEADAAFSMFDKDMNGDISMEELEAVCVEIGRERKSITASLKDLDSVVSKLDDVFLFIVIVITLLVFISIISTSAAGVLTSAGSSVLALSWLFSATAQEFLQSLIFVFVKHPFDVGDRVTIYGNTGALGLGDDYFVKEIALLYTEFKKMEGHVVQAPNSYLNTLFILNQRRSGALAEAVPVVIKFGTTIEQIDSLRQRLLEFVTAEKREYGSNILTELRQVTEVHSLTLNVVFFYKSNWQNELLRLQRRNKFICCLMVSMQECGIEGPRMRYPGQKESFPLYTQHLPHQATPGVGHNGTPDNPSGMLHQQVQDDPIVPPSSGKENESVSGRQHSILRNGGRARGESMAAMGRRVDFSLGMKDVNFAEIPGDVFEDRENASQQRATVVRVTSPSRHSTERRSSNDMARSTSIASRPSHQSGRLQRVNTDNSQLRERSVHRNRFFGRNRSRGQDEETAMADIPESDSNGSKEKLDPRSGLISPRAVRTSAEEARRTTDSSGALPTEPFDQPFHAPTRSQTDNFEMRRFH</sequence>
<dbReference type="GO" id="GO:0006874">
    <property type="term" value="P:intracellular calcium ion homeostasis"/>
    <property type="evidence" value="ECO:0007669"/>
    <property type="project" value="TreeGrafter"/>
</dbReference>
<dbReference type="InterPro" id="IPR011992">
    <property type="entry name" value="EF-hand-dom_pair"/>
</dbReference>
<evidence type="ECO:0000256" key="1">
    <source>
        <dbReference type="ARBA" id="ARBA00004370"/>
    </source>
</evidence>
<dbReference type="GO" id="GO:0005509">
    <property type="term" value="F:calcium ion binding"/>
    <property type="evidence" value="ECO:0007669"/>
    <property type="project" value="InterPro"/>
</dbReference>
<feature type="region of interest" description="Disordered" evidence="12">
    <location>
        <begin position="243"/>
        <end position="265"/>
    </location>
</feature>
<dbReference type="GO" id="GO:0005262">
    <property type="term" value="F:calcium channel activity"/>
    <property type="evidence" value="ECO:0007669"/>
    <property type="project" value="UniProtKB-KW"/>
</dbReference>
<evidence type="ECO:0000256" key="9">
    <source>
        <dbReference type="ARBA" id="ARBA00023136"/>
    </source>
</evidence>
<protein>
    <recommendedName>
        <fullName evidence="14">EF-hand domain-containing protein</fullName>
    </recommendedName>
</protein>
<dbReference type="InterPro" id="IPR058650">
    <property type="entry name" value="Msy1/2-like"/>
</dbReference>
<keyword evidence="9 13" id="KW-0472">Membrane</keyword>
<feature type="transmembrane region" description="Helical" evidence="13">
    <location>
        <begin position="301"/>
        <end position="325"/>
    </location>
</feature>
<evidence type="ECO:0000256" key="11">
    <source>
        <dbReference type="ARBA" id="ARBA00036634"/>
    </source>
</evidence>
<evidence type="ECO:0000256" key="3">
    <source>
        <dbReference type="ARBA" id="ARBA00022568"/>
    </source>
</evidence>
<dbReference type="SUPFAM" id="SSF50182">
    <property type="entry name" value="Sm-like ribonucleoproteins"/>
    <property type="match status" value="1"/>
</dbReference>
<keyword evidence="3" id="KW-0813">Transport</keyword>
<dbReference type="Pfam" id="PF00924">
    <property type="entry name" value="MS_channel_2nd"/>
    <property type="match status" value="1"/>
</dbReference>
<comment type="similarity">
    <text evidence="2">Belongs to the MscS (TC 1.A.23) family.</text>
</comment>
<keyword evidence="7" id="KW-1278">Translocase</keyword>
<keyword evidence="16" id="KW-1185">Reference proteome</keyword>
<feature type="transmembrane region" description="Helical" evidence="13">
    <location>
        <begin position="424"/>
        <end position="441"/>
    </location>
</feature>
<feature type="region of interest" description="Disordered" evidence="12">
    <location>
        <begin position="114"/>
        <end position="184"/>
    </location>
</feature>
<dbReference type="FunFam" id="1.10.238.10:FF:000345">
    <property type="entry name" value="Mechanosensitive ion channel protein"/>
    <property type="match status" value="1"/>
</dbReference>
<dbReference type="InterPro" id="IPR006685">
    <property type="entry name" value="MscS_channel_2nd"/>
</dbReference>
<dbReference type="EMBL" id="MU001516">
    <property type="protein sequence ID" value="KAF2437424.1"/>
    <property type="molecule type" value="Genomic_DNA"/>
</dbReference>
<dbReference type="OrthoDB" id="544685at2759"/>
<dbReference type="PANTHER" id="PTHR31323:SF15">
    <property type="entry name" value="MECHANOSENSITIVE ION CHANNEL PROTEIN MSY1"/>
    <property type="match status" value="1"/>
</dbReference>
<evidence type="ECO:0000259" key="14">
    <source>
        <dbReference type="PROSITE" id="PS50222"/>
    </source>
</evidence>
<name>A0A9P4P334_9PLEO</name>
<dbReference type="GO" id="GO:0016020">
    <property type="term" value="C:membrane"/>
    <property type="evidence" value="ECO:0007669"/>
    <property type="project" value="UniProtKB-SubCell"/>
</dbReference>
<feature type="region of interest" description="Disordered" evidence="12">
    <location>
        <begin position="874"/>
        <end position="934"/>
    </location>
</feature>
<organism evidence="15 16">
    <name type="scientific">Karstenula rhodostoma CBS 690.94</name>
    <dbReference type="NCBI Taxonomy" id="1392251"/>
    <lineage>
        <taxon>Eukaryota</taxon>
        <taxon>Fungi</taxon>
        <taxon>Dikarya</taxon>
        <taxon>Ascomycota</taxon>
        <taxon>Pezizomycotina</taxon>
        <taxon>Dothideomycetes</taxon>
        <taxon>Pleosporomycetidae</taxon>
        <taxon>Pleosporales</taxon>
        <taxon>Massarineae</taxon>
        <taxon>Didymosphaeriaceae</taxon>
        <taxon>Karstenula</taxon>
    </lineage>
</organism>
<comment type="caution">
    <text evidence="15">The sequence shown here is derived from an EMBL/GenBank/DDBJ whole genome shotgun (WGS) entry which is preliminary data.</text>
</comment>
<keyword evidence="8 13" id="KW-1133">Transmembrane helix</keyword>
<reference evidence="15" key="1">
    <citation type="journal article" date="2020" name="Stud. Mycol.">
        <title>101 Dothideomycetes genomes: a test case for predicting lifestyles and emergence of pathogens.</title>
        <authorList>
            <person name="Haridas S."/>
            <person name="Albert R."/>
            <person name="Binder M."/>
            <person name="Bloem J."/>
            <person name="Labutti K."/>
            <person name="Salamov A."/>
            <person name="Andreopoulos B."/>
            <person name="Baker S."/>
            <person name="Barry K."/>
            <person name="Bills G."/>
            <person name="Bluhm B."/>
            <person name="Cannon C."/>
            <person name="Castanera R."/>
            <person name="Culley D."/>
            <person name="Daum C."/>
            <person name="Ezra D."/>
            <person name="Gonzalez J."/>
            <person name="Henrissat B."/>
            <person name="Kuo A."/>
            <person name="Liang C."/>
            <person name="Lipzen A."/>
            <person name="Lutzoni F."/>
            <person name="Magnuson J."/>
            <person name="Mondo S."/>
            <person name="Nolan M."/>
            <person name="Ohm R."/>
            <person name="Pangilinan J."/>
            <person name="Park H.-J."/>
            <person name="Ramirez L."/>
            <person name="Alfaro M."/>
            <person name="Sun H."/>
            <person name="Tritt A."/>
            <person name="Yoshinaga Y."/>
            <person name="Zwiers L.-H."/>
            <person name="Turgeon B."/>
            <person name="Goodwin S."/>
            <person name="Spatafora J."/>
            <person name="Crous P."/>
            <person name="Grigoriev I."/>
        </authorList>
    </citation>
    <scope>NUCLEOTIDE SEQUENCE</scope>
    <source>
        <strain evidence="15">CBS 690.94</strain>
    </source>
</reference>
<evidence type="ECO:0000256" key="7">
    <source>
        <dbReference type="ARBA" id="ARBA00022967"/>
    </source>
</evidence>
<feature type="compositionally biased region" description="Low complexity" evidence="12">
    <location>
        <begin position="202"/>
        <end position="214"/>
    </location>
</feature>
<evidence type="ECO:0000313" key="16">
    <source>
        <dbReference type="Proteomes" id="UP000799764"/>
    </source>
</evidence>
<dbReference type="InterPro" id="IPR010920">
    <property type="entry name" value="LSM_dom_sf"/>
</dbReference>
<feature type="compositionally biased region" description="Basic residues" evidence="12">
    <location>
        <begin position="1026"/>
        <end position="1036"/>
    </location>
</feature>
<dbReference type="Pfam" id="PF25886">
    <property type="entry name" value="Msy1"/>
    <property type="match status" value="1"/>
</dbReference>
<keyword evidence="6" id="KW-0106">Calcium</keyword>
<keyword evidence="3" id="KW-0109">Calcium transport</keyword>
<evidence type="ECO:0000256" key="5">
    <source>
        <dbReference type="ARBA" id="ARBA00022692"/>
    </source>
</evidence>
<keyword evidence="3" id="KW-0406">Ion transport</keyword>
<dbReference type="SUPFAM" id="SSF47473">
    <property type="entry name" value="EF-hand"/>
    <property type="match status" value="1"/>
</dbReference>
<evidence type="ECO:0000256" key="2">
    <source>
        <dbReference type="ARBA" id="ARBA00008017"/>
    </source>
</evidence>
<dbReference type="Gene3D" id="2.30.30.60">
    <property type="match status" value="1"/>
</dbReference>
<keyword evidence="5 13" id="KW-0812">Transmembrane</keyword>
<dbReference type="AlphaFoldDB" id="A0A9P4P334"/>
<feature type="transmembrane region" description="Helical" evidence="13">
    <location>
        <begin position="337"/>
        <end position="354"/>
    </location>
</feature>
<evidence type="ECO:0000256" key="6">
    <source>
        <dbReference type="ARBA" id="ARBA00022837"/>
    </source>
</evidence>
<keyword evidence="4" id="KW-0107">Calcium channel</keyword>
<dbReference type="InterPro" id="IPR002048">
    <property type="entry name" value="EF_hand_dom"/>
</dbReference>
<feature type="region of interest" description="Disordered" evidence="12">
    <location>
        <begin position="964"/>
        <end position="1115"/>
    </location>
</feature>
<evidence type="ECO:0000313" key="15">
    <source>
        <dbReference type="EMBL" id="KAF2437424.1"/>
    </source>
</evidence>
<evidence type="ECO:0000256" key="4">
    <source>
        <dbReference type="ARBA" id="ARBA00022673"/>
    </source>
</evidence>
<feature type="compositionally biased region" description="Polar residues" evidence="12">
    <location>
        <begin position="887"/>
        <end position="900"/>
    </location>
</feature>